<evidence type="ECO:0000256" key="2">
    <source>
        <dbReference type="ARBA" id="ARBA00022670"/>
    </source>
</evidence>
<organism evidence="6 7">
    <name type="scientific">Flagellimonas meridianipacifica</name>
    <dbReference type="NCBI Taxonomy" id="1080225"/>
    <lineage>
        <taxon>Bacteria</taxon>
        <taxon>Pseudomonadati</taxon>
        <taxon>Bacteroidota</taxon>
        <taxon>Flavobacteriia</taxon>
        <taxon>Flavobacteriales</taxon>
        <taxon>Flavobacteriaceae</taxon>
        <taxon>Flagellimonas</taxon>
    </lineage>
</organism>
<dbReference type="PROSITE" id="PS51257">
    <property type="entry name" value="PROKAR_LIPOPROTEIN"/>
    <property type="match status" value="1"/>
</dbReference>
<reference evidence="6 7" key="1">
    <citation type="submission" date="2018-03" db="EMBL/GenBank/DDBJ databases">
        <title>Genomic Encyclopedia of Archaeal and Bacterial Type Strains, Phase II (KMG-II): from individual species to whole genera.</title>
        <authorList>
            <person name="Goeker M."/>
        </authorList>
    </citation>
    <scope>NUCLEOTIDE SEQUENCE [LARGE SCALE GENOMIC DNA]</scope>
    <source>
        <strain evidence="6 7">DSM 25027</strain>
    </source>
</reference>
<dbReference type="InterPro" id="IPR038765">
    <property type="entry name" value="Papain-like_cys_pep_sf"/>
</dbReference>
<dbReference type="PROSITE" id="PS51935">
    <property type="entry name" value="NLPC_P60"/>
    <property type="match status" value="1"/>
</dbReference>
<gene>
    <name evidence="6" type="ORF">CLV81_0346</name>
</gene>
<dbReference type="AlphaFoldDB" id="A0A2T0MFK1"/>
<keyword evidence="4" id="KW-0788">Thiol protease</keyword>
<dbReference type="Gene3D" id="3.90.1720.10">
    <property type="entry name" value="endopeptidase domain like (from Nostoc punctiforme)"/>
    <property type="match status" value="1"/>
</dbReference>
<proteinExistence type="inferred from homology"/>
<dbReference type="Pfam" id="PF00877">
    <property type="entry name" value="NLPC_P60"/>
    <property type="match status" value="1"/>
</dbReference>
<keyword evidence="7" id="KW-1185">Reference proteome</keyword>
<keyword evidence="2" id="KW-0645">Protease</keyword>
<dbReference type="SUPFAM" id="SSF54001">
    <property type="entry name" value="Cysteine proteinases"/>
    <property type="match status" value="1"/>
</dbReference>
<dbReference type="InterPro" id="IPR051202">
    <property type="entry name" value="Peptidase_C40"/>
</dbReference>
<dbReference type="EMBL" id="PVYX01000001">
    <property type="protein sequence ID" value="PRX56351.1"/>
    <property type="molecule type" value="Genomic_DNA"/>
</dbReference>
<dbReference type="GO" id="GO:0008234">
    <property type="term" value="F:cysteine-type peptidase activity"/>
    <property type="evidence" value="ECO:0007669"/>
    <property type="project" value="UniProtKB-KW"/>
</dbReference>
<dbReference type="InterPro" id="IPR000064">
    <property type="entry name" value="NLP_P60_dom"/>
</dbReference>
<accession>A0A2T0MFK1</accession>
<sequence length="181" mass="20266">MLRKIIGLLCIFAVISCGTSKKRTYSKTRTVTVEGSSEETNLTPKISKREKKKNQKAKDIIATAMTFNGTRYKFGGTTRKGMDCSGLVYASLKEHEIIFPRTSYQMAEVGKRIKVGQVQKGDLLFFKTSKSGKRINHVGLVVDVKGDDIKFIHSTTSRGVIVSSLREGFWNYSFVKATRIL</sequence>
<feature type="domain" description="NlpC/P60" evidence="5">
    <location>
        <begin position="54"/>
        <end position="181"/>
    </location>
</feature>
<evidence type="ECO:0000259" key="5">
    <source>
        <dbReference type="PROSITE" id="PS51935"/>
    </source>
</evidence>
<comment type="similarity">
    <text evidence="1">Belongs to the peptidase C40 family.</text>
</comment>
<dbReference type="PANTHER" id="PTHR47053:SF1">
    <property type="entry name" value="MUREIN DD-ENDOPEPTIDASE MEPH-RELATED"/>
    <property type="match status" value="1"/>
</dbReference>
<evidence type="ECO:0000313" key="7">
    <source>
        <dbReference type="Proteomes" id="UP000237640"/>
    </source>
</evidence>
<comment type="caution">
    <text evidence="6">The sequence shown here is derived from an EMBL/GenBank/DDBJ whole genome shotgun (WGS) entry which is preliminary data.</text>
</comment>
<dbReference type="OrthoDB" id="9807055at2"/>
<dbReference type="PANTHER" id="PTHR47053">
    <property type="entry name" value="MUREIN DD-ENDOPEPTIDASE MEPH-RELATED"/>
    <property type="match status" value="1"/>
</dbReference>
<dbReference type="Proteomes" id="UP000237640">
    <property type="component" value="Unassembled WGS sequence"/>
</dbReference>
<evidence type="ECO:0000256" key="3">
    <source>
        <dbReference type="ARBA" id="ARBA00022801"/>
    </source>
</evidence>
<evidence type="ECO:0000256" key="4">
    <source>
        <dbReference type="ARBA" id="ARBA00022807"/>
    </source>
</evidence>
<dbReference type="RefSeq" id="WP_106143337.1">
    <property type="nucleotide sequence ID" value="NZ_PVYX01000001.1"/>
</dbReference>
<keyword evidence="3" id="KW-0378">Hydrolase</keyword>
<evidence type="ECO:0000256" key="1">
    <source>
        <dbReference type="ARBA" id="ARBA00007074"/>
    </source>
</evidence>
<protein>
    <submittedName>
        <fullName evidence="6">NlpC/P60 family protein</fullName>
    </submittedName>
</protein>
<name>A0A2T0MFK1_9FLAO</name>
<dbReference type="GO" id="GO:0006508">
    <property type="term" value="P:proteolysis"/>
    <property type="evidence" value="ECO:0007669"/>
    <property type="project" value="UniProtKB-KW"/>
</dbReference>
<evidence type="ECO:0000313" key="6">
    <source>
        <dbReference type="EMBL" id="PRX56351.1"/>
    </source>
</evidence>